<feature type="domain" description="Transcription elongation factor GreA/GreB C-terminal" evidence="10">
    <location>
        <begin position="85"/>
        <end position="158"/>
    </location>
</feature>
<sequence>MSSEKVPMTPEGQVRLREEMRRLKEVDLPQVVKDIGTAREHGDLSENAEYHAAKERQGMIVARISYLEQTLSRAEVIDPSKLSGSKVQFGAKVKLANVDTDEEQSFQIVGPEEADLKVGRISIASPLARALLGHEVGEEVRVMMPAGPRTYEILEVSYA</sequence>
<dbReference type="GO" id="GO:0006354">
    <property type="term" value="P:DNA-templated transcription elongation"/>
    <property type="evidence" value="ECO:0007669"/>
    <property type="project" value="TreeGrafter"/>
</dbReference>
<evidence type="ECO:0000259" key="11">
    <source>
        <dbReference type="Pfam" id="PF03449"/>
    </source>
</evidence>
<comment type="function">
    <text evidence="6 8 9">Necessary for efficient RNA polymerase transcription elongation past template-encoded arresting sites. The arresting sites in DNA have the property of trapping a certain fraction of elongating RNA polymerases that pass through, resulting in locked ternary complexes. Cleavage of the nascent transcript by cleavage factors such as GreA or GreB allows the resumption of elongation from the new 3'terminus. GreA releases sequences of 2 to 3 nucleotides.</text>
</comment>
<dbReference type="SUPFAM" id="SSF46557">
    <property type="entry name" value="GreA transcript cleavage protein, N-terminal domain"/>
    <property type="match status" value="1"/>
</dbReference>
<dbReference type="InterPro" id="IPR028624">
    <property type="entry name" value="Tscrpt_elong_fac_GreA/B"/>
</dbReference>
<dbReference type="NCBIfam" id="NF001261">
    <property type="entry name" value="PRK00226.1-2"/>
    <property type="match status" value="1"/>
</dbReference>
<dbReference type="Gene3D" id="1.10.287.180">
    <property type="entry name" value="Transcription elongation factor, GreA/GreB, N-terminal domain"/>
    <property type="match status" value="1"/>
</dbReference>
<reference evidence="12 13" key="1">
    <citation type="submission" date="2014-02" db="EMBL/GenBank/DDBJ databases">
        <title>The small core and large imbalanced accessory genome model reveals a collaborative survival strategy of Sorangium cellulosum strains in nature.</title>
        <authorList>
            <person name="Han K."/>
            <person name="Peng R."/>
            <person name="Blom J."/>
            <person name="Li Y.-Z."/>
        </authorList>
    </citation>
    <scope>NUCLEOTIDE SEQUENCE [LARGE SCALE GENOMIC DNA]</scope>
    <source>
        <strain evidence="12 13">So0011-07</strain>
    </source>
</reference>
<comment type="similarity">
    <text evidence="1 8 9">Belongs to the GreA/GreB family.</text>
</comment>
<evidence type="ECO:0000256" key="4">
    <source>
        <dbReference type="ARBA" id="ARBA00023125"/>
    </source>
</evidence>
<dbReference type="NCBIfam" id="NF001264">
    <property type="entry name" value="PRK00226.1-5"/>
    <property type="match status" value="1"/>
</dbReference>
<gene>
    <name evidence="8" type="primary">greA</name>
    <name evidence="12" type="ORF">BE17_06935</name>
</gene>
<comment type="caution">
    <text evidence="12">The sequence shown here is derived from an EMBL/GenBank/DDBJ whole genome shotgun (WGS) entry which is preliminary data.</text>
</comment>
<dbReference type="AlphaFoldDB" id="A0A150T491"/>
<evidence type="ECO:0000259" key="10">
    <source>
        <dbReference type="Pfam" id="PF01272"/>
    </source>
</evidence>
<organism evidence="12 13">
    <name type="scientific">Sorangium cellulosum</name>
    <name type="common">Polyangium cellulosum</name>
    <dbReference type="NCBI Taxonomy" id="56"/>
    <lineage>
        <taxon>Bacteria</taxon>
        <taxon>Pseudomonadati</taxon>
        <taxon>Myxococcota</taxon>
        <taxon>Polyangia</taxon>
        <taxon>Polyangiales</taxon>
        <taxon>Polyangiaceae</taxon>
        <taxon>Sorangium</taxon>
    </lineage>
</organism>
<dbReference type="InterPro" id="IPR036805">
    <property type="entry name" value="Tscrpt_elong_fac_GreA/B_N_sf"/>
</dbReference>
<dbReference type="EMBL" id="JEMB01000113">
    <property type="protein sequence ID" value="KYF99386.1"/>
    <property type="molecule type" value="Genomic_DNA"/>
</dbReference>
<feature type="domain" description="Transcription elongation factor GreA/GreB N-terminal" evidence="11">
    <location>
        <begin position="6"/>
        <end position="76"/>
    </location>
</feature>
<evidence type="ECO:0000313" key="13">
    <source>
        <dbReference type="Proteomes" id="UP000075635"/>
    </source>
</evidence>
<dbReference type="GO" id="GO:0070063">
    <property type="term" value="F:RNA polymerase binding"/>
    <property type="evidence" value="ECO:0007669"/>
    <property type="project" value="InterPro"/>
</dbReference>
<dbReference type="FunFam" id="1.10.287.180:FF:000001">
    <property type="entry name" value="Transcription elongation factor GreA"/>
    <property type="match status" value="1"/>
</dbReference>
<dbReference type="PANTHER" id="PTHR30437:SF4">
    <property type="entry name" value="TRANSCRIPTION ELONGATION FACTOR GREA"/>
    <property type="match status" value="1"/>
</dbReference>
<evidence type="ECO:0000256" key="5">
    <source>
        <dbReference type="ARBA" id="ARBA00023163"/>
    </source>
</evidence>
<dbReference type="GO" id="GO:0032784">
    <property type="term" value="P:regulation of DNA-templated transcription elongation"/>
    <property type="evidence" value="ECO:0007669"/>
    <property type="project" value="UniProtKB-UniRule"/>
</dbReference>
<keyword evidence="5 8" id="KW-0804">Transcription</keyword>
<evidence type="ECO:0000256" key="7">
    <source>
        <dbReference type="ARBA" id="ARBA00030776"/>
    </source>
</evidence>
<protein>
    <recommendedName>
        <fullName evidence="2 8">Transcription elongation factor GreA</fullName>
    </recommendedName>
    <alternativeName>
        <fullName evidence="7 8">Transcript cleavage factor GreA</fullName>
    </alternativeName>
</protein>
<dbReference type="Proteomes" id="UP000075635">
    <property type="component" value="Unassembled WGS sequence"/>
</dbReference>
<evidence type="ECO:0000256" key="9">
    <source>
        <dbReference type="RuleBase" id="RU000556"/>
    </source>
</evidence>
<dbReference type="InterPro" id="IPR036953">
    <property type="entry name" value="GreA/GreB_C_sf"/>
</dbReference>
<dbReference type="Pfam" id="PF03449">
    <property type="entry name" value="GreA_GreB_N"/>
    <property type="match status" value="1"/>
</dbReference>
<evidence type="ECO:0000313" key="12">
    <source>
        <dbReference type="EMBL" id="KYF99386.1"/>
    </source>
</evidence>
<dbReference type="NCBIfam" id="TIGR01462">
    <property type="entry name" value="greA"/>
    <property type="match status" value="1"/>
</dbReference>
<dbReference type="PROSITE" id="PS00830">
    <property type="entry name" value="GREAB_2"/>
    <property type="match status" value="1"/>
</dbReference>
<dbReference type="InterPro" id="IPR018151">
    <property type="entry name" value="TF_GreA/GreB_CS"/>
</dbReference>
<dbReference type="InterPro" id="IPR022691">
    <property type="entry name" value="Tscrpt_elong_fac_GreA/B_N"/>
</dbReference>
<dbReference type="InterPro" id="IPR006359">
    <property type="entry name" value="Tscrpt_elong_fac_GreA"/>
</dbReference>
<keyword evidence="12" id="KW-0648">Protein biosynthesis</keyword>
<dbReference type="Gene3D" id="3.10.50.30">
    <property type="entry name" value="Transcription elongation factor, GreA/GreB, C-terminal domain"/>
    <property type="match status" value="1"/>
</dbReference>
<dbReference type="SUPFAM" id="SSF54534">
    <property type="entry name" value="FKBP-like"/>
    <property type="match status" value="1"/>
</dbReference>
<evidence type="ECO:0000256" key="6">
    <source>
        <dbReference type="ARBA" id="ARBA00024916"/>
    </source>
</evidence>
<evidence type="ECO:0000256" key="8">
    <source>
        <dbReference type="HAMAP-Rule" id="MF_00105"/>
    </source>
</evidence>
<dbReference type="PIRSF" id="PIRSF006092">
    <property type="entry name" value="GreA_GreB"/>
    <property type="match status" value="1"/>
</dbReference>
<evidence type="ECO:0000256" key="1">
    <source>
        <dbReference type="ARBA" id="ARBA00008213"/>
    </source>
</evidence>
<dbReference type="FunFam" id="3.10.50.30:FF:000001">
    <property type="entry name" value="Transcription elongation factor GreA"/>
    <property type="match status" value="1"/>
</dbReference>
<dbReference type="InterPro" id="IPR001437">
    <property type="entry name" value="Tscrpt_elong_fac_GreA/B_C"/>
</dbReference>
<name>A0A150T491_SORCE</name>
<dbReference type="InterPro" id="IPR023459">
    <property type="entry name" value="Tscrpt_elong_fac_GreA/B_fam"/>
</dbReference>
<keyword evidence="12" id="KW-0251">Elongation factor</keyword>
<proteinExistence type="inferred from homology"/>
<accession>A0A150T491</accession>
<evidence type="ECO:0000256" key="2">
    <source>
        <dbReference type="ARBA" id="ARBA00013729"/>
    </source>
</evidence>
<evidence type="ECO:0000256" key="3">
    <source>
        <dbReference type="ARBA" id="ARBA00023015"/>
    </source>
</evidence>
<dbReference type="NCBIfam" id="NF001263">
    <property type="entry name" value="PRK00226.1-4"/>
    <property type="match status" value="1"/>
</dbReference>
<dbReference type="Pfam" id="PF01272">
    <property type="entry name" value="GreA_GreB"/>
    <property type="match status" value="1"/>
</dbReference>
<keyword evidence="4 8" id="KW-0238">DNA-binding</keyword>
<keyword evidence="3 8" id="KW-0805">Transcription regulation</keyword>
<dbReference type="PANTHER" id="PTHR30437">
    <property type="entry name" value="TRANSCRIPTION ELONGATION FACTOR GREA"/>
    <property type="match status" value="1"/>
</dbReference>
<dbReference type="GO" id="GO:0003677">
    <property type="term" value="F:DNA binding"/>
    <property type="evidence" value="ECO:0007669"/>
    <property type="project" value="UniProtKB-UniRule"/>
</dbReference>
<dbReference type="GO" id="GO:0003746">
    <property type="term" value="F:translation elongation factor activity"/>
    <property type="evidence" value="ECO:0007669"/>
    <property type="project" value="UniProtKB-KW"/>
</dbReference>
<dbReference type="HAMAP" id="MF_00105">
    <property type="entry name" value="GreA_GreB"/>
    <property type="match status" value="1"/>
</dbReference>